<protein>
    <submittedName>
        <fullName evidence="3">VanZ family protein</fullName>
    </submittedName>
</protein>
<dbReference type="NCBIfam" id="NF037970">
    <property type="entry name" value="vanZ_1"/>
    <property type="match status" value="1"/>
</dbReference>
<proteinExistence type="predicted"/>
<evidence type="ECO:0000259" key="2">
    <source>
        <dbReference type="Pfam" id="PF04892"/>
    </source>
</evidence>
<dbReference type="InterPro" id="IPR016747">
    <property type="entry name" value="Phosphotransbutyrylase"/>
</dbReference>
<keyword evidence="1" id="KW-0812">Transmembrane</keyword>
<feature type="domain" description="VanZ-like" evidence="2">
    <location>
        <begin position="9"/>
        <end position="142"/>
    </location>
</feature>
<accession>A0AB39BPA7</accession>
<keyword evidence="1" id="KW-0472">Membrane</keyword>
<dbReference type="EMBL" id="CP162551">
    <property type="protein sequence ID" value="XDI35662.1"/>
    <property type="molecule type" value="Genomic_DNA"/>
</dbReference>
<name>A0AB39BPA7_9BACI</name>
<dbReference type="RefSeq" id="WP_368503206.1">
    <property type="nucleotide sequence ID" value="NZ_CP162551.1"/>
</dbReference>
<feature type="transmembrane region" description="Helical" evidence="1">
    <location>
        <begin position="126"/>
        <end position="145"/>
    </location>
</feature>
<gene>
    <name evidence="3" type="ORF">AB3N04_13180</name>
</gene>
<reference evidence="3" key="1">
    <citation type="submission" date="2024-07" db="EMBL/GenBank/DDBJ databases">
        <title>Identification and characteristics of an arsenic-resistant bacterial isolate, which belongs to a novel species.</title>
        <authorList>
            <person name="Juszczyk A."/>
            <person name="Kowalczyk A."/>
            <person name="Was K."/>
            <person name="Kosowicz W."/>
            <person name="Budzyn A."/>
            <person name="Latowski D."/>
        </authorList>
    </citation>
    <scope>NUCLEOTIDE SEQUENCE</scope>
    <source>
        <strain evidence="3">As8PL</strain>
    </source>
</reference>
<evidence type="ECO:0000313" key="3">
    <source>
        <dbReference type="EMBL" id="XDI35662.1"/>
    </source>
</evidence>
<dbReference type="InterPro" id="IPR006976">
    <property type="entry name" value="VanZ-like"/>
</dbReference>
<dbReference type="PIRSF" id="PIRSF019083">
    <property type="entry name" value="UCP019083_VanZ"/>
    <property type="match status" value="1"/>
</dbReference>
<feature type="transmembrane region" description="Helical" evidence="1">
    <location>
        <begin position="62"/>
        <end position="83"/>
    </location>
</feature>
<dbReference type="Pfam" id="PF04892">
    <property type="entry name" value="VanZ"/>
    <property type="match status" value="1"/>
</dbReference>
<feature type="transmembrane region" description="Helical" evidence="1">
    <location>
        <begin position="6"/>
        <end position="24"/>
    </location>
</feature>
<sequence>MLVKHTWSWVSVFLWMALIFYLSHQPATKSAELSSGIMEWIVAVVEIVVPTIHQHLDMLHLIIRKGAHFFAYLILGILVIHALRGRRPTGYRRVLLALTICVLYAISDEVHQLFVPGRSGEVTDVLIDSAGASVGIGMYLIAQTIKRKRV</sequence>
<evidence type="ECO:0000256" key="1">
    <source>
        <dbReference type="SAM" id="Phobius"/>
    </source>
</evidence>
<organism evidence="3">
    <name type="scientific">Alkalihalophilus sp. As8PL</name>
    <dbReference type="NCBI Taxonomy" id="3237103"/>
    <lineage>
        <taxon>Bacteria</taxon>
        <taxon>Bacillati</taxon>
        <taxon>Bacillota</taxon>
        <taxon>Bacilli</taxon>
        <taxon>Bacillales</taxon>
        <taxon>Bacillaceae</taxon>
        <taxon>Alkalihalophilus</taxon>
    </lineage>
</organism>
<feature type="transmembrane region" description="Helical" evidence="1">
    <location>
        <begin position="90"/>
        <end position="106"/>
    </location>
</feature>
<dbReference type="AlphaFoldDB" id="A0AB39BPA7"/>
<keyword evidence="1" id="KW-1133">Transmembrane helix</keyword>